<dbReference type="NCBIfam" id="TIGR00691">
    <property type="entry name" value="spoT_relA"/>
    <property type="match status" value="1"/>
</dbReference>
<comment type="pathway">
    <text evidence="1">Purine metabolism.</text>
</comment>
<comment type="similarity">
    <text evidence="4">Belongs to the relA/spoT family.</text>
</comment>
<dbReference type="GO" id="GO:0005886">
    <property type="term" value="C:plasma membrane"/>
    <property type="evidence" value="ECO:0007669"/>
    <property type="project" value="TreeGrafter"/>
</dbReference>
<sequence length="714" mass="83443">MVDLEGRHDYLLGLVKEYGYCQKDIELIQKAYLFAQIAHGDQKRKSGDPFLIHPLETSIKLIEWKMDVNTIAAGLLHDVIEDTDVSEAEIKLQFGDDIGNLVKMVTKIATVAKKNREFSQLKNLSTNYQIQVFMSISKDIRAIIIKLADRFHNLNTISFLPIDRQKAIAQETFDIYANIAGRLGMYNVKTQLLDIAFAIINREAYENTVSIINEYKLLNDEQWQKITSKIRALLDDHNIKFFFESRIKGIYSTYNKLNSIPKISNIHDVYALRIILEDELDIYHVLGLIHLNFKYISKFFKDYVSAPKNNLYQSVHTTIISERTLVEIQIRTKRMDQNSKLGFASHWLYKEKDTTEFTHEAMQRLQVELFADTHSQNPLLMKELTKIPIIDVIVINDQNTYSIPASSTVLDLAYRVDPKKFAFIDTIYLFGEKLAWDNHFENGDVVEITYSDKMRINKRWSRYVSNPTVRKHISETVDNLEKIENNSEQDFLNVLKTTLKNKLISEEDISNRLKILKLKSIKEYLDYVSVLRLSLEDRINFFVKTNQWKTVLKEIKKQNNLWIFNQSYFELIPALKIDGIQITKCCSKLPYMSLIGIIHKNHLYVHYPKCKKIQGIKDAKLVSLYWNKDRLQTNPRKFRTHVEITGLWSESVVSTIILNVLKNQGSIHEISIDRNKDANQFVANVILFVRSITHLNHCMEELMLRNLNFKWKLI</sequence>
<dbReference type="InterPro" id="IPR004811">
    <property type="entry name" value="RelA/Spo_fam"/>
</dbReference>
<name>A0A292IGZ7_9MOLU</name>
<dbReference type="AlphaFoldDB" id="A0A292IGZ7"/>
<dbReference type="InterPro" id="IPR003607">
    <property type="entry name" value="HD/PDEase_dom"/>
</dbReference>
<feature type="domain" description="RelA/SpoT" evidence="6">
    <location>
        <begin position="245"/>
        <end position="353"/>
    </location>
</feature>
<dbReference type="PANTHER" id="PTHR21262">
    <property type="entry name" value="GUANOSINE-3',5'-BIS DIPHOSPHATE 3'-PYROPHOSPHOHYDROLASE"/>
    <property type="match status" value="1"/>
</dbReference>
<dbReference type="InterPro" id="IPR043519">
    <property type="entry name" value="NT_sf"/>
</dbReference>
<dbReference type="GO" id="GO:0015969">
    <property type="term" value="P:guanosine tetraphosphate metabolic process"/>
    <property type="evidence" value="ECO:0007669"/>
    <property type="project" value="InterPro"/>
</dbReference>
<evidence type="ECO:0000259" key="5">
    <source>
        <dbReference type="SMART" id="SM00471"/>
    </source>
</evidence>
<evidence type="ECO:0000313" key="7">
    <source>
        <dbReference type="EMBL" id="CDN40160.1"/>
    </source>
</evidence>
<evidence type="ECO:0000256" key="4">
    <source>
        <dbReference type="RuleBase" id="RU003847"/>
    </source>
</evidence>
<dbReference type="SUPFAM" id="SSF109604">
    <property type="entry name" value="HD-domain/PDEase-like"/>
    <property type="match status" value="1"/>
</dbReference>
<evidence type="ECO:0000256" key="1">
    <source>
        <dbReference type="ARBA" id="ARBA00025704"/>
    </source>
</evidence>
<comment type="function">
    <text evidence="3">In eubacteria ppGpp (guanosine 3'-diphosphate 5'-diphosphate) is a mediator of the stringent response that coordinates a variety of cellular activities in response to changes in nutritional abundance. This enzyme catalyzes the degradation of ppGpp into GDP. It may also be capable of catalyzing the synthesis of ppGpp.</text>
</comment>
<dbReference type="Proteomes" id="UP000261764">
    <property type="component" value="Chromosome I"/>
</dbReference>
<dbReference type="CDD" id="cd05399">
    <property type="entry name" value="NT_Rel-Spo_like"/>
    <property type="match status" value="1"/>
</dbReference>
<dbReference type="FunFam" id="1.10.3210.10:FF:000001">
    <property type="entry name" value="GTP pyrophosphokinase RelA"/>
    <property type="match status" value="1"/>
</dbReference>
<dbReference type="EMBL" id="HG937516">
    <property type="protein sequence ID" value="CDN40160.1"/>
    <property type="molecule type" value="Genomic_DNA"/>
</dbReference>
<dbReference type="RefSeq" id="WP_343251501.1">
    <property type="nucleotide sequence ID" value="NZ_HG937516.1"/>
</dbReference>
<dbReference type="Pfam" id="PF04607">
    <property type="entry name" value="RelA_SpoT"/>
    <property type="match status" value="1"/>
</dbReference>
<evidence type="ECO:0000313" key="8">
    <source>
        <dbReference type="Proteomes" id="UP000261764"/>
    </source>
</evidence>
<dbReference type="SMART" id="SM00954">
    <property type="entry name" value="RelA_SpoT"/>
    <property type="match status" value="1"/>
</dbReference>
<dbReference type="InterPro" id="IPR007685">
    <property type="entry name" value="RelA_SpoT"/>
</dbReference>
<dbReference type="Pfam" id="PF13328">
    <property type="entry name" value="HD_4"/>
    <property type="match status" value="1"/>
</dbReference>
<dbReference type="KEGG" id="mamp:MAMA39_00340"/>
<evidence type="ECO:0000259" key="6">
    <source>
        <dbReference type="SMART" id="SM00954"/>
    </source>
</evidence>
<dbReference type="SUPFAM" id="SSF81301">
    <property type="entry name" value="Nucleotidyltransferase"/>
    <property type="match status" value="1"/>
</dbReference>
<reference evidence="7 8" key="1">
    <citation type="journal article" date="2015" name="Clin. Infect. Dis.">
        <title>Genomic Investigations unmask Mycoplasma amphoriforme, a new respiratory pathogen.</title>
        <authorList>
            <person name="Gillespie S.H."/>
            <person name="Ling C.L."/>
            <person name="Oravcova K."/>
            <person name="Pinheiro M."/>
            <person name="Wells L."/>
            <person name="Bryant J.M."/>
            <person name="McHugh T.D."/>
            <person name="Bebear C."/>
            <person name="Webster D."/>
            <person name="Harris S.R."/>
            <person name="Seth-Smith H.M."/>
            <person name="Thomson N.R."/>
        </authorList>
    </citation>
    <scope>NUCLEOTIDE SEQUENCE [LARGE SCALE GENOMIC DNA]</scope>
    <source>
        <strain evidence="7 8">A39</strain>
    </source>
</reference>
<protein>
    <recommendedName>
        <fullName evidence="2">Penta-phosphate guanosine-3'-pyrophosphohydrolase</fullName>
    </recommendedName>
</protein>
<organism evidence="7 8">
    <name type="scientific">Mycoplasma amphoriforme A39</name>
    <dbReference type="NCBI Taxonomy" id="572419"/>
    <lineage>
        <taxon>Bacteria</taxon>
        <taxon>Bacillati</taxon>
        <taxon>Mycoplasmatota</taxon>
        <taxon>Mollicutes</taxon>
        <taxon>Mycoplasmataceae</taxon>
        <taxon>Mycoplasma</taxon>
    </lineage>
</organism>
<feature type="domain" description="HD/PDEase" evidence="5">
    <location>
        <begin position="46"/>
        <end position="163"/>
    </location>
</feature>
<dbReference type="PANTHER" id="PTHR21262:SF31">
    <property type="entry name" value="GTP PYROPHOSPHOKINASE"/>
    <property type="match status" value="1"/>
</dbReference>
<dbReference type="SMART" id="SM00471">
    <property type="entry name" value="HDc"/>
    <property type="match status" value="1"/>
</dbReference>
<accession>A0A292IGZ7</accession>
<dbReference type="Gene3D" id="3.30.460.10">
    <property type="entry name" value="Beta Polymerase, domain 2"/>
    <property type="match status" value="1"/>
</dbReference>
<evidence type="ECO:0000256" key="2">
    <source>
        <dbReference type="ARBA" id="ARBA00041770"/>
    </source>
</evidence>
<keyword evidence="8" id="KW-1185">Reference proteome</keyword>
<gene>
    <name evidence="7" type="ORF">MAMA39_00340</name>
</gene>
<proteinExistence type="inferred from homology"/>
<evidence type="ECO:0000256" key="3">
    <source>
        <dbReference type="ARBA" id="ARBA00056789"/>
    </source>
</evidence>
<dbReference type="Gene3D" id="1.10.3210.10">
    <property type="entry name" value="Hypothetical protein af1432"/>
    <property type="match status" value="1"/>
</dbReference>